<evidence type="ECO:0000313" key="4">
    <source>
        <dbReference type="Proteomes" id="UP000007305"/>
    </source>
</evidence>
<name>A0A804MDX4_MAIZE</name>
<dbReference type="InParanoid" id="A0A804MDX4"/>
<evidence type="ECO:0000259" key="2">
    <source>
        <dbReference type="PROSITE" id="PS50846"/>
    </source>
</evidence>
<dbReference type="PANTHER" id="PTHR22814:SF311">
    <property type="entry name" value="OS04G0502000 PROTEIN"/>
    <property type="match status" value="1"/>
</dbReference>
<dbReference type="PROSITE" id="PS50846">
    <property type="entry name" value="HMA_2"/>
    <property type="match status" value="1"/>
</dbReference>
<dbReference type="AlphaFoldDB" id="A0A804MDX4"/>
<dbReference type="GO" id="GO:0046872">
    <property type="term" value="F:metal ion binding"/>
    <property type="evidence" value="ECO:0007669"/>
    <property type="project" value="UniProtKB-KW"/>
</dbReference>
<dbReference type="Proteomes" id="UP000007305">
    <property type="component" value="Chromosome 2"/>
</dbReference>
<dbReference type="InterPro" id="IPR036163">
    <property type="entry name" value="HMA_dom_sf"/>
</dbReference>
<reference evidence="4" key="1">
    <citation type="submission" date="2015-12" db="EMBL/GenBank/DDBJ databases">
        <title>Update maize B73 reference genome by single molecule sequencing technologies.</title>
        <authorList>
            <consortium name="Maize Genome Sequencing Project"/>
            <person name="Ware D."/>
        </authorList>
    </citation>
    <scope>NUCLEOTIDE SEQUENCE [LARGE SCALE GENOMIC DNA]</scope>
    <source>
        <strain evidence="4">cv. B73</strain>
    </source>
</reference>
<proteinExistence type="predicted"/>
<dbReference type="SUPFAM" id="SSF55008">
    <property type="entry name" value="HMA, heavy metal-associated domain"/>
    <property type="match status" value="1"/>
</dbReference>
<dbReference type="EnsemblPlants" id="Zm00001eb078160_T002">
    <property type="protein sequence ID" value="Zm00001eb078160_P002"/>
    <property type="gene ID" value="Zm00001eb078160"/>
</dbReference>
<dbReference type="OrthoDB" id="1927097at2759"/>
<keyword evidence="1" id="KW-0479">Metal-binding</keyword>
<protein>
    <recommendedName>
        <fullName evidence="2">HMA domain-containing protein</fullName>
    </recommendedName>
</protein>
<dbReference type="CDD" id="cd00371">
    <property type="entry name" value="HMA"/>
    <property type="match status" value="1"/>
</dbReference>
<dbReference type="Gene3D" id="3.30.70.100">
    <property type="match status" value="1"/>
</dbReference>
<accession>A0A804MDX4</accession>
<gene>
    <name evidence="3" type="primary">LOC103646253</name>
</gene>
<dbReference type="Gramene" id="Zm00001eb078160_T002">
    <property type="protein sequence ID" value="Zm00001eb078160_P002"/>
    <property type="gene ID" value="Zm00001eb078160"/>
</dbReference>
<dbReference type="InterPro" id="IPR006121">
    <property type="entry name" value="HMA_dom"/>
</dbReference>
<keyword evidence="4" id="KW-1185">Reference proteome</keyword>
<evidence type="ECO:0000313" key="3">
    <source>
        <dbReference type="EnsemblPlants" id="Zm00001eb078160_P002"/>
    </source>
</evidence>
<sequence>RFPRTAIRLNSIAPFSSLSQFSVISRLPSLNVLVKPKSICIYRSLLWESFVWFRNIALLASPHRDSCSETLIKNRFVSVSVGTMDEENDGSTQSITVEMKVYMHCDACERKVRRTISKVEGVGTVEVDREENKVTVTGDFEPEKVVRKIRKKTGKKAEILVREENEEDEGNGEETYVPYPLLYPDADIPDEFQTYRPERWNFHYFDDENSQACTVM</sequence>
<reference evidence="3" key="3">
    <citation type="submission" date="2021-05" db="UniProtKB">
        <authorList>
            <consortium name="EnsemblPlants"/>
        </authorList>
    </citation>
    <scope>IDENTIFICATION</scope>
    <source>
        <strain evidence="3">cv. B73</strain>
    </source>
</reference>
<organism evidence="3 4">
    <name type="scientific">Zea mays</name>
    <name type="common">Maize</name>
    <dbReference type="NCBI Taxonomy" id="4577"/>
    <lineage>
        <taxon>Eukaryota</taxon>
        <taxon>Viridiplantae</taxon>
        <taxon>Streptophyta</taxon>
        <taxon>Embryophyta</taxon>
        <taxon>Tracheophyta</taxon>
        <taxon>Spermatophyta</taxon>
        <taxon>Magnoliopsida</taxon>
        <taxon>Liliopsida</taxon>
        <taxon>Poales</taxon>
        <taxon>Poaceae</taxon>
        <taxon>PACMAD clade</taxon>
        <taxon>Panicoideae</taxon>
        <taxon>Andropogonodae</taxon>
        <taxon>Andropogoneae</taxon>
        <taxon>Tripsacinae</taxon>
        <taxon>Zea</taxon>
    </lineage>
</organism>
<reference evidence="3" key="2">
    <citation type="submission" date="2019-07" db="EMBL/GenBank/DDBJ databases">
        <authorList>
            <person name="Seetharam A."/>
            <person name="Woodhouse M."/>
            <person name="Cannon E."/>
        </authorList>
    </citation>
    <scope>NUCLEOTIDE SEQUENCE [LARGE SCALE GENOMIC DNA]</scope>
    <source>
        <strain evidence="3">cv. B73</strain>
    </source>
</reference>
<dbReference type="PANTHER" id="PTHR22814">
    <property type="entry name" value="COPPER TRANSPORT PROTEIN ATOX1-RELATED"/>
    <property type="match status" value="1"/>
</dbReference>
<feature type="domain" description="HMA" evidence="2">
    <location>
        <begin position="94"/>
        <end position="158"/>
    </location>
</feature>
<dbReference type="Pfam" id="PF00403">
    <property type="entry name" value="HMA"/>
    <property type="match status" value="1"/>
</dbReference>
<evidence type="ECO:0000256" key="1">
    <source>
        <dbReference type="ARBA" id="ARBA00022723"/>
    </source>
</evidence>